<dbReference type="EMBL" id="JACJIS010000005">
    <property type="protein sequence ID" value="MBA9075202.1"/>
    <property type="molecule type" value="Genomic_DNA"/>
</dbReference>
<evidence type="ECO:0000313" key="2">
    <source>
        <dbReference type="EMBL" id="MBA9075202.1"/>
    </source>
</evidence>
<name>A0ABR6DU46_9FLAO</name>
<comment type="caution">
    <text evidence="2">The sequence shown here is derived from an EMBL/GenBank/DDBJ whole genome shotgun (WGS) entry which is preliminary data.</text>
</comment>
<accession>A0ABR6DU46</accession>
<evidence type="ECO:0000256" key="1">
    <source>
        <dbReference type="SAM" id="Phobius"/>
    </source>
</evidence>
<evidence type="ECO:0000313" key="3">
    <source>
        <dbReference type="Proteomes" id="UP000555003"/>
    </source>
</evidence>
<protein>
    <recommendedName>
        <fullName evidence="4">Anti-sigma factor</fullName>
    </recommendedName>
</protein>
<keyword evidence="3" id="KW-1185">Reference proteome</keyword>
<keyword evidence="1" id="KW-0472">Membrane</keyword>
<dbReference type="Proteomes" id="UP000555003">
    <property type="component" value="Unassembled WGS sequence"/>
</dbReference>
<gene>
    <name evidence="2" type="ORF">GGR22_003385</name>
</gene>
<sequence length="148" mass="17191">MDRKENRIELLLEKYFEGETSIAEENELKLYFSSADVAQHLEQYKAMFGYFSSAKEQKFEQKIPLKSKTQKVAWLSIAASVVILLGMFTFYNRSINQSEDLGTYNDPEKAFEETQKALNLLSKNVNVGVESMQYVKEYQDSKDLIFKN</sequence>
<evidence type="ECO:0008006" key="4">
    <source>
        <dbReference type="Google" id="ProtNLM"/>
    </source>
</evidence>
<reference evidence="2 3" key="1">
    <citation type="submission" date="2020-08" db="EMBL/GenBank/DDBJ databases">
        <title>Genomic Encyclopedia of Type Strains, Phase IV (KMG-IV): sequencing the most valuable type-strain genomes for metagenomic binning, comparative biology and taxonomic classification.</title>
        <authorList>
            <person name="Goeker M."/>
        </authorList>
    </citation>
    <scope>NUCLEOTIDE SEQUENCE [LARGE SCALE GENOMIC DNA]</scope>
    <source>
        <strain evidence="2 3">DSM 100397</strain>
    </source>
</reference>
<feature type="transmembrane region" description="Helical" evidence="1">
    <location>
        <begin position="72"/>
        <end position="91"/>
    </location>
</feature>
<organism evidence="2 3">
    <name type="scientific">Flavobacterium gossypii</name>
    <dbReference type="NCBI Taxonomy" id="1646119"/>
    <lineage>
        <taxon>Bacteria</taxon>
        <taxon>Pseudomonadati</taxon>
        <taxon>Bacteroidota</taxon>
        <taxon>Flavobacteriia</taxon>
        <taxon>Flavobacteriales</taxon>
        <taxon>Flavobacteriaceae</taxon>
        <taxon>Flavobacterium</taxon>
    </lineage>
</organism>
<keyword evidence="1" id="KW-0812">Transmembrane</keyword>
<proteinExistence type="predicted"/>
<keyword evidence="1" id="KW-1133">Transmembrane helix</keyword>